<dbReference type="Gene3D" id="3.40.50.150">
    <property type="entry name" value="Vaccinia Virus protein VP39"/>
    <property type="match status" value="1"/>
</dbReference>
<comment type="caution">
    <text evidence="4">The sequence shown here is derived from an EMBL/GenBank/DDBJ whole genome shotgun (WGS) entry which is preliminary data.</text>
</comment>
<protein>
    <recommendedName>
        <fullName evidence="3">Methyltransferase domain-containing protein</fullName>
    </recommendedName>
</protein>
<dbReference type="GO" id="GO:0008168">
    <property type="term" value="F:methyltransferase activity"/>
    <property type="evidence" value="ECO:0007669"/>
    <property type="project" value="UniProtKB-KW"/>
</dbReference>
<reference evidence="4" key="1">
    <citation type="submission" date="2022-11" db="EMBL/GenBank/DDBJ databases">
        <title>Genome Resource of Sclerotinia nivalis Strain SnTB1, a Plant Pathogen Isolated from American Ginseng.</title>
        <authorList>
            <person name="Fan S."/>
        </authorList>
    </citation>
    <scope>NUCLEOTIDE SEQUENCE</scope>
    <source>
        <strain evidence="4">SnTB1</strain>
    </source>
</reference>
<proteinExistence type="predicted"/>
<dbReference type="PANTHER" id="PTHR43861">
    <property type="entry name" value="TRANS-ACONITATE 2-METHYLTRANSFERASE-RELATED"/>
    <property type="match status" value="1"/>
</dbReference>
<dbReference type="InterPro" id="IPR041698">
    <property type="entry name" value="Methyltransf_25"/>
</dbReference>
<dbReference type="CDD" id="cd02440">
    <property type="entry name" value="AdoMet_MTases"/>
    <property type="match status" value="1"/>
</dbReference>
<evidence type="ECO:0000256" key="1">
    <source>
        <dbReference type="ARBA" id="ARBA00022603"/>
    </source>
</evidence>
<dbReference type="SUPFAM" id="SSF53335">
    <property type="entry name" value="S-adenosyl-L-methionine-dependent methyltransferases"/>
    <property type="match status" value="1"/>
</dbReference>
<accession>A0A9X0ADZ8</accession>
<evidence type="ECO:0000259" key="3">
    <source>
        <dbReference type="Pfam" id="PF13649"/>
    </source>
</evidence>
<dbReference type="PANTHER" id="PTHR43861:SF1">
    <property type="entry name" value="TRANS-ACONITATE 2-METHYLTRANSFERASE"/>
    <property type="match status" value="1"/>
</dbReference>
<dbReference type="Pfam" id="PF13649">
    <property type="entry name" value="Methyltransf_25"/>
    <property type="match status" value="1"/>
</dbReference>
<gene>
    <name evidence="4" type="ORF">OCU04_010160</name>
</gene>
<name>A0A9X0ADZ8_9HELO</name>
<keyword evidence="1" id="KW-0489">Methyltransferase</keyword>
<evidence type="ECO:0000313" key="4">
    <source>
        <dbReference type="EMBL" id="KAJ8061085.1"/>
    </source>
</evidence>
<dbReference type="Proteomes" id="UP001152300">
    <property type="component" value="Unassembled WGS sequence"/>
</dbReference>
<sequence>MPSESHQYDRIQEPYDYIRTATIALIERENVHATIAPYIRGARILELACGTGFYTSHFVSWGAASVLGVDVSPVMIDQARRSRSGDSVSFVRADCSIPMKYEGAPFDIVFAAWLLNYAADREGLVDMFRNIAMNLKEGGRFIAITVPPSSNPIEFVNAEAKARPLSEGGSGYLVSHHVRDVQDGIYFHVHGDTPVGDLDFECFHLKKEVYEEAAREAGLMGSLEWGVTVVPERYLRGGGEGGASLRELESYGKVPNYGVLVIGK</sequence>
<keyword evidence="2" id="KW-0808">Transferase</keyword>
<feature type="domain" description="Methyltransferase" evidence="3">
    <location>
        <begin position="44"/>
        <end position="139"/>
    </location>
</feature>
<dbReference type="AlphaFoldDB" id="A0A9X0ADZ8"/>
<evidence type="ECO:0000256" key="2">
    <source>
        <dbReference type="ARBA" id="ARBA00022679"/>
    </source>
</evidence>
<keyword evidence="5" id="KW-1185">Reference proteome</keyword>
<organism evidence="4 5">
    <name type="scientific">Sclerotinia nivalis</name>
    <dbReference type="NCBI Taxonomy" id="352851"/>
    <lineage>
        <taxon>Eukaryota</taxon>
        <taxon>Fungi</taxon>
        <taxon>Dikarya</taxon>
        <taxon>Ascomycota</taxon>
        <taxon>Pezizomycotina</taxon>
        <taxon>Leotiomycetes</taxon>
        <taxon>Helotiales</taxon>
        <taxon>Sclerotiniaceae</taxon>
        <taxon>Sclerotinia</taxon>
    </lineage>
</organism>
<dbReference type="EMBL" id="JAPEIS010000012">
    <property type="protein sequence ID" value="KAJ8061085.1"/>
    <property type="molecule type" value="Genomic_DNA"/>
</dbReference>
<dbReference type="OrthoDB" id="3647at2759"/>
<dbReference type="InterPro" id="IPR029063">
    <property type="entry name" value="SAM-dependent_MTases_sf"/>
</dbReference>
<evidence type="ECO:0000313" key="5">
    <source>
        <dbReference type="Proteomes" id="UP001152300"/>
    </source>
</evidence>
<dbReference type="GO" id="GO:0032259">
    <property type="term" value="P:methylation"/>
    <property type="evidence" value="ECO:0007669"/>
    <property type="project" value="UniProtKB-KW"/>
</dbReference>